<protein>
    <submittedName>
        <fullName evidence="1">ABC transporter ATP-binding protein</fullName>
    </submittedName>
</protein>
<evidence type="ECO:0000313" key="1">
    <source>
        <dbReference type="EMBL" id="STL13154.1"/>
    </source>
</evidence>
<sequence>MVNKLLMVGQQIKHTSMVARKPFRIMVRPINTDIVSGLQQIMVNGTAEGSIINGGSQVVNEGGLAEKLGA</sequence>
<keyword evidence="1" id="KW-0547">Nucleotide-binding</keyword>
<dbReference type="Proteomes" id="UP000254052">
    <property type="component" value="Unassembled WGS sequence"/>
</dbReference>
<accession>A0A377AHL2</accession>
<evidence type="ECO:0000313" key="2">
    <source>
        <dbReference type="Proteomes" id="UP000254052"/>
    </source>
</evidence>
<gene>
    <name evidence="1" type="ORF">NCTC9962_00839</name>
</gene>
<name>A0A377AHL2_ECOLX</name>
<reference evidence="1 2" key="1">
    <citation type="submission" date="2018-06" db="EMBL/GenBank/DDBJ databases">
        <authorList>
            <consortium name="Pathogen Informatics"/>
            <person name="Doyle S."/>
        </authorList>
    </citation>
    <scope>NUCLEOTIDE SEQUENCE [LARGE SCALE GENOMIC DNA]</scope>
    <source>
        <strain evidence="1 2">NCTC9962</strain>
    </source>
</reference>
<dbReference type="AlphaFoldDB" id="A0A377AHL2"/>
<proteinExistence type="predicted"/>
<dbReference type="GO" id="GO:0005524">
    <property type="term" value="F:ATP binding"/>
    <property type="evidence" value="ECO:0007669"/>
    <property type="project" value="UniProtKB-KW"/>
</dbReference>
<organism evidence="1 2">
    <name type="scientific">Escherichia coli</name>
    <dbReference type="NCBI Taxonomy" id="562"/>
    <lineage>
        <taxon>Bacteria</taxon>
        <taxon>Pseudomonadati</taxon>
        <taxon>Pseudomonadota</taxon>
        <taxon>Gammaproteobacteria</taxon>
        <taxon>Enterobacterales</taxon>
        <taxon>Enterobacteriaceae</taxon>
        <taxon>Escherichia</taxon>
    </lineage>
</organism>
<dbReference type="EMBL" id="UGED01000003">
    <property type="protein sequence ID" value="STL13154.1"/>
    <property type="molecule type" value="Genomic_DNA"/>
</dbReference>
<keyword evidence="1" id="KW-0067">ATP-binding</keyword>